<evidence type="ECO:0000256" key="1">
    <source>
        <dbReference type="SAM" id="MobiDB-lite"/>
    </source>
</evidence>
<name>A0AAV6VE20_9ARAC</name>
<protein>
    <submittedName>
        <fullName evidence="2">Uncharacterized protein</fullName>
    </submittedName>
</protein>
<feature type="compositionally biased region" description="Low complexity" evidence="1">
    <location>
        <begin position="298"/>
        <end position="314"/>
    </location>
</feature>
<organism evidence="2 3">
    <name type="scientific">Oedothorax gibbosus</name>
    <dbReference type="NCBI Taxonomy" id="931172"/>
    <lineage>
        <taxon>Eukaryota</taxon>
        <taxon>Metazoa</taxon>
        <taxon>Ecdysozoa</taxon>
        <taxon>Arthropoda</taxon>
        <taxon>Chelicerata</taxon>
        <taxon>Arachnida</taxon>
        <taxon>Araneae</taxon>
        <taxon>Araneomorphae</taxon>
        <taxon>Entelegynae</taxon>
        <taxon>Araneoidea</taxon>
        <taxon>Linyphiidae</taxon>
        <taxon>Erigoninae</taxon>
        <taxon>Oedothorax</taxon>
    </lineage>
</organism>
<gene>
    <name evidence="2" type="ORF">JTE90_017245</name>
</gene>
<reference evidence="2 3" key="1">
    <citation type="journal article" date="2022" name="Nat. Ecol. Evol.">
        <title>A masculinizing supergene underlies an exaggerated male reproductive morph in a spider.</title>
        <authorList>
            <person name="Hendrickx F."/>
            <person name="De Corte Z."/>
            <person name="Sonet G."/>
            <person name="Van Belleghem S.M."/>
            <person name="Kostlbacher S."/>
            <person name="Vangestel C."/>
        </authorList>
    </citation>
    <scope>NUCLEOTIDE SEQUENCE [LARGE SCALE GENOMIC DNA]</scope>
    <source>
        <strain evidence="2">W744_W776</strain>
    </source>
</reference>
<dbReference type="AlphaFoldDB" id="A0AAV6VE20"/>
<dbReference type="EMBL" id="JAFNEN010000098">
    <property type="protein sequence ID" value="KAG8194804.1"/>
    <property type="molecule type" value="Genomic_DNA"/>
</dbReference>
<feature type="region of interest" description="Disordered" evidence="1">
    <location>
        <begin position="1"/>
        <end position="26"/>
    </location>
</feature>
<feature type="region of interest" description="Disordered" evidence="1">
    <location>
        <begin position="414"/>
        <end position="470"/>
    </location>
</feature>
<evidence type="ECO:0000313" key="2">
    <source>
        <dbReference type="EMBL" id="KAG8194804.1"/>
    </source>
</evidence>
<evidence type="ECO:0000313" key="3">
    <source>
        <dbReference type="Proteomes" id="UP000827092"/>
    </source>
</evidence>
<feature type="compositionally biased region" description="Basic and acidic residues" evidence="1">
    <location>
        <begin position="43"/>
        <end position="68"/>
    </location>
</feature>
<feature type="compositionally biased region" description="Polar residues" evidence="1">
    <location>
        <begin position="414"/>
        <end position="428"/>
    </location>
</feature>
<feature type="region of interest" description="Disordered" evidence="1">
    <location>
        <begin position="594"/>
        <end position="637"/>
    </location>
</feature>
<proteinExistence type="predicted"/>
<feature type="region of interest" description="Disordered" evidence="1">
    <location>
        <begin position="271"/>
        <end position="328"/>
    </location>
</feature>
<comment type="caution">
    <text evidence="2">The sequence shown here is derived from an EMBL/GenBank/DDBJ whole genome shotgun (WGS) entry which is preliminary data.</text>
</comment>
<feature type="region of interest" description="Disordered" evidence="1">
    <location>
        <begin position="43"/>
        <end position="76"/>
    </location>
</feature>
<sequence>MEIDNPNPDEGASGKPRLRKSGCSATGYFESPLSSIISKSSVLKRDRNLDSDNSRLHSRLDNLRERSPKGRTSSHFDIADVKATTFDSLRKTSIPAKSNVSPPPVLRSKMLSTTLPPSYRVSDKPPARQFMSSFGQAQLEPSTRDISLTSLGRRTSFEFGDGGIHVNLTQSAPVEIKPADTSVSKERRSNSGRVIETPTKVSTEKSLFGSTRQLNFGEHLTADRFPSQPKSPTSPLSDSGFEEFKALHSRMVRPEGRQVFKASRQLSTSLTTLDDTLSSGQTRKSEPSKRYSAILSYGPSKVLSSGGSSPSRSPTMNRQKFDLKPSNFDDFDSKEVQADKETQNVFLQKYLTKVQKDNNKSLETKKLGKSTLPIIPTDKSSLRKSETDLASTSISKNRYGDSYFNNSYNDIKAKPSSSQEWSKLPPKSNSEESYYKGSASEKLNFPNATSELTRSLSDSEKASSPPVTDNRYSFRAFERTSISDKMPELPRTVSKNIFQESDAGNNGVLHYESFETPLLKERNTQSRESIADCTSKILGNEDQKVFGSANYCGEFCKSYETPVKKSQYSKPLFETTGLFKTSANLRKSNLSSGQDLYEKMGNSNSSNKYSISEASDSTGKKSNEVEKLDEDSEQIDDEPIVEYASSSDDQDFSKLPLVLYDNSSSNVKPRSESNWEVTNLNDCKVTDDNEDSEMRNFKNIMNFNANRSQMMGTSMKEFQKSQTSFSDLSQINSFAAECRQEKSNQSKIDSFSTGFQQERSRISAEHQIGRKTSTFKYSNIENEDPISISKNERTSAFRSSKKCSSSFDSSEFRDSFDDGGNWKCSIAQEPVIKGSGFPKRSEFKDFSSGSTSMFGEKVNQENRVYSEVSSKSSNFRTEQTKRSVILNRKSTTVTRRLRIGRTVRTTSRYTR</sequence>
<feature type="region of interest" description="Disordered" evidence="1">
    <location>
        <begin position="89"/>
        <end position="121"/>
    </location>
</feature>
<feature type="compositionally biased region" description="Polar residues" evidence="1">
    <location>
        <begin position="446"/>
        <end position="456"/>
    </location>
</feature>
<feature type="compositionally biased region" description="Acidic residues" evidence="1">
    <location>
        <begin position="627"/>
        <end position="637"/>
    </location>
</feature>
<accession>A0AAV6VE20</accession>
<keyword evidence="3" id="KW-1185">Reference proteome</keyword>
<dbReference type="Proteomes" id="UP000827092">
    <property type="component" value="Unassembled WGS sequence"/>
</dbReference>
<feature type="compositionally biased region" description="Polar residues" evidence="1">
    <location>
        <begin position="601"/>
        <end position="617"/>
    </location>
</feature>